<organism evidence="2 3">
    <name type="scientific">Nocardioides guangzhouensis</name>
    <dbReference type="NCBI Taxonomy" id="2497878"/>
    <lineage>
        <taxon>Bacteria</taxon>
        <taxon>Bacillati</taxon>
        <taxon>Actinomycetota</taxon>
        <taxon>Actinomycetes</taxon>
        <taxon>Propionibacteriales</taxon>
        <taxon>Nocardioidaceae</taxon>
        <taxon>Nocardioides</taxon>
    </lineage>
</organism>
<keyword evidence="1" id="KW-1133">Transmembrane helix</keyword>
<accession>A0A4Q4Z3S1</accession>
<dbReference type="InterPro" id="IPR019099">
    <property type="entry name" value="Uncharacterised_PGPGW_TM"/>
</dbReference>
<dbReference type="OrthoDB" id="3790338at2"/>
<evidence type="ECO:0000313" key="2">
    <source>
        <dbReference type="EMBL" id="RYP81514.1"/>
    </source>
</evidence>
<reference evidence="2 3" key="1">
    <citation type="submission" date="2019-01" db="EMBL/GenBank/DDBJ databases">
        <title>Nocardioides guangzhouensis sp. nov., an actinobacterium isolated from soil.</title>
        <authorList>
            <person name="Fu Y."/>
            <person name="Cai Y."/>
            <person name="Lin Z."/>
            <person name="Chen P."/>
        </authorList>
    </citation>
    <scope>NUCLEOTIDE SEQUENCE [LARGE SCALE GENOMIC DNA]</scope>
    <source>
        <strain evidence="2 3">130</strain>
    </source>
</reference>
<name>A0A4Q4Z3S1_9ACTN</name>
<feature type="transmembrane region" description="Helical" evidence="1">
    <location>
        <begin position="29"/>
        <end position="51"/>
    </location>
</feature>
<feature type="transmembrane region" description="Helical" evidence="1">
    <location>
        <begin position="103"/>
        <end position="127"/>
    </location>
</feature>
<feature type="transmembrane region" description="Helical" evidence="1">
    <location>
        <begin position="57"/>
        <end position="74"/>
    </location>
</feature>
<proteinExistence type="predicted"/>
<evidence type="ECO:0000313" key="3">
    <source>
        <dbReference type="Proteomes" id="UP000295198"/>
    </source>
</evidence>
<keyword evidence="3" id="KW-1185">Reference proteome</keyword>
<dbReference type="RefSeq" id="WP_134720910.1">
    <property type="nucleotide sequence ID" value="NZ_SDKM01000065.1"/>
</dbReference>
<evidence type="ECO:0000256" key="1">
    <source>
        <dbReference type="SAM" id="Phobius"/>
    </source>
</evidence>
<dbReference type="Pfam" id="PF09656">
    <property type="entry name" value="PGPGW"/>
    <property type="match status" value="1"/>
</dbReference>
<keyword evidence="1" id="KW-0812">Transmembrane</keyword>
<dbReference type="AlphaFoldDB" id="A0A4Q4Z3S1"/>
<gene>
    <name evidence="2" type="ORF">EKO23_23455</name>
</gene>
<dbReference type="EMBL" id="SDKM01000065">
    <property type="protein sequence ID" value="RYP81514.1"/>
    <property type="molecule type" value="Genomic_DNA"/>
</dbReference>
<dbReference type="Proteomes" id="UP000295198">
    <property type="component" value="Unassembled WGS sequence"/>
</dbReference>
<evidence type="ECO:0008006" key="4">
    <source>
        <dbReference type="Google" id="ProtNLM"/>
    </source>
</evidence>
<sequence>MSHATVTPRAQELLSRLEAWAHRGRGRALAVKVAVTVLGPLVVLTGIAMTVLPGPGLVVMALGFALLALEYDWARHVMRRAGEGLSRIRRAVLPQGASQGRRAFGVLGAGAFVAGTTLLTAAVTTYVGTLAVL</sequence>
<keyword evidence="1" id="KW-0472">Membrane</keyword>
<protein>
    <recommendedName>
        <fullName evidence="4">TIGR02611 family protein</fullName>
    </recommendedName>
</protein>
<comment type="caution">
    <text evidence="2">The sequence shown here is derived from an EMBL/GenBank/DDBJ whole genome shotgun (WGS) entry which is preliminary data.</text>
</comment>